<reference evidence="1 2" key="1">
    <citation type="submission" date="2018-02" db="EMBL/GenBank/DDBJ databases">
        <title>The draft genome of Sphingobacterium gobiense H7.</title>
        <authorList>
            <person name="Li L."/>
            <person name="Liu L."/>
            <person name="Zhang X."/>
            <person name="Wang T."/>
            <person name="Liang L."/>
        </authorList>
    </citation>
    <scope>NUCLEOTIDE SEQUENCE [LARGE SCALE GENOMIC DNA]</scope>
    <source>
        <strain evidence="1 2">ACCC 05757</strain>
    </source>
</reference>
<dbReference type="PANTHER" id="PTHR30595:SF6">
    <property type="entry name" value="SCHLAFEN ALBA-2 DOMAIN-CONTAINING PROTEIN"/>
    <property type="match status" value="1"/>
</dbReference>
<evidence type="ECO:0000313" key="1">
    <source>
        <dbReference type="EMBL" id="PRD56798.1"/>
    </source>
</evidence>
<dbReference type="InterPro" id="IPR038475">
    <property type="entry name" value="RecG_C_sf"/>
</dbReference>
<proteinExistence type="predicted"/>
<dbReference type="Proteomes" id="UP000238642">
    <property type="component" value="Unassembled WGS sequence"/>
</dbReference>
<comment type="caution">
    <text evidence="1">The sequence shown here is derived from an EMBL/GenBank/DDBJ whole genome shotgun (WGS) entry which is preliminary data.</text>
</comment>
<keyword evidence="2" id="KW-1185">Reference proteome</keyword>
<dbReference type="OrthoDB" id="9807907at2"/>
<dbReference type="Gene3D" id="3.30.565.60">
    <property type="match status" value="1"/>
</dbReference>
<name>A0A2S9JU79_9SPHI</name>
<accession>A0A2S9JU79</accession>
<protein>
    <submittedName>
        <fullName evidence="1">Uncharacterized protein</fullName>
    </submittedName>
</protein>
<sequence length="276" mass="31434">MILFSEGDFRRTYFPYAKIECARFKGTDTSVFIDQKTIEGNLAAQAEQAYDFILRHINKSAVVEGVYTNSRWQYPVIAVREAIRNAVVHRDYALTGRDIKVAIFDDMIEITSPGKLLPSIDFDELEARQSDIRNKVIAPVFKKVGLIDQWGNGLKLIAGELKDYPEIEFKWFERGGLQFQVQFIDKEYKTQQIDGAIDGVSKALKRKLTVLVKAILNDEGKNIADYTADTNLGSHRTLERYMQQLRKGGLIEFRGEATQTGGYYLTETLKAELSKK</sequence>
<organism evidence="1 2">
    <name type="scientific">Sphingobacterium gobiense</name>
    <dbReference type="NCBI Taxonomy" id="1382456"/>
    <lineage>
        <taxon>Bacteria</taxon>
        <taxon>Pseudomonadati</taxon>
        <taxon>Bacteroidota</taxon>
        <taxon>Sphingobacteriia</taxon>
        <taxon>Sphingobacteriales</taxon>
        <taxon>Sphingobacteriaceae</taxon>
        <taxon>Sphingobacterium</taxon>
    </lineage>
</organism>
<dbReference type="RefSeq" id="WP_105723965.1">
    <property type="nucleotide sequence ID" value="NZ_PVBS01000001.1"/>
</dbReference>
<dbReference type="Pfam" id="PF13749">
    <property type="entry name" value="HATPase_c_4"/>
    <property type="match status" value="1"/>
</dbReference>
<dbReference type="PANTHER" id="PTHR30595">
    <property type="entry name" value="GLPR-RELATED TRANSCRIPTIONAL REPRESSOR"/>
    <property type="match status" value="1"/>
</dbReference>
<dbReference type="AlphaFoldDB" id="A0A2S9JU79"/>
<gene>
    <name evidence="1" type="ORF">C5749_06115</name>
</gene>
<evidence type="ECO:0000313" key="2">
    <source>
        <dbReference type="Proteomes" id="UP000238642"/>
    </source>
</evidence>
<dbReference type="EMBL" id="PVBS01000001">
    <property type="protein sequence ID" value="PRD56798.1"/>
    <property type="molecule type" value="Genomic_DNA"/>
</dbReference>